<dbReference type="InterPro" id="IPR013766">
    <property type="entry name" value="Thioredoxin_domain"/>
</dbReference>
<organism evidence="4 5">
    <name type="scientific">Thiomonas delicata</name>
    <name type="common">Thiomonas cuprina</name>
    <dbReference type="NCBI Taxonomy" id="364030"/>
    <lineage>
        <taxon>Bacteria</taxon>
        <taxon>Pseudomonadati</taxon>
        <taxon>Pseudomonadota</taxon>
        <taxon>Betaproteobacteria</taxon>
        <taxon>Burkholderiales</taxon>
        <taxon>Thiomonas</taxon>
    </lineage>
</organism>
<dbReference type="AlphaFoldDB" id="A0A238D1J9"/>
<accession>A0A238D1J9</accession>
<reference evidence="4 5" key="1">
    <citation type="submission" date="2016-06" db="EMBL/GenBank/DDBJ databases">
        <authorList>
            <person name="Kjaerup R.B."/>
            <person name="Dalgaard T.S."/>
            <person name="Juul-Madsen H.R."/>
        </authorList>
    </citation>
    <scope>NUCLEOTIDE SEQUENCE [LARGE SCALE GENOMIC DNA]</scope>
    <source>
        <strain evidence="4 5">DSM 16361</strain>
    </source>
</reference>
<keyword evidence="5" id="KW-1185">Reference proteome</keyword>
<dbReference type="InterPro" id="IPR050553">
    <property type="entry name" value="Thioredoxin_ResA/DsbE_sf"/>
</dbReference>
<dbReference type="InterPro" id="IPR036249">
    <property type="entry name" value="Thioredoxin-like_sf"/>
</dbReference>
<evidence type="ECO:0000313" key="5">
    <source>
        <dbReference type="Proteomes" id="UP000214566"/>
    </source>
</evidence>
<dbReference type="PROSITE" id="PS51352">
    <property type="entry name" value="THIOREDOXIN_2"/>
    <property type="match status" value="1"/>
</dbReference>
<evidence type="ECO:0000313" key="4">
    <source>
        <dbReference type="EMBL" id="SBP87074.1"/>
    </source>
</evidence>
<dbReference type="GO" id="GO:0016209">
    <property type="term" value="F:antioxidant activity"/>
    <property type="evidence" value="ECO:0007669"/>
    <property type="project" value="InterPro"/>
</dbReference>
<dbReference type="PANTHER" id="PTHR42852">
    <property type="entry name" value="THIOL:DISULFIDE INTERCHANGE PROTEIN DSBE"/>
    <property type="match status" value="1"/>
</dbReference>
<dbReference type="EMBL" id="FLMQ01000045">
    <property type="protein sequence ID" value="SBP87074.1"/>
    <property type="molecule type" value="Genomic_DNA"/>
</dbReference>
<gene>
    <name evidence="4" type="ORF">THIARS_50322</name>
</gene>
<dbReference type="GO" id="GO:0015036">
    <property type="term" value="F:disulfide oxidoreductase activity"/>
    <property type="evidence" value="ECO:0007669"/>
    <property type="project" value="UniProtKB-ARBA"/>
</dbReference>
<dbReference type="Gene3D" id="3.40.30.10">
    <property type="entry name" value="Glutaredoxin"/>
    <property type="match status" value="1"/>
</dbReference>
<dbReference type="PANTHER" id="PTHR42852:SF17">
    <property type="entry name" value="THIOREDOXIN-LIKE PROTEIN HI_1115"/>
    <property type="match status" value="1"/>
</dbReference>
<feature type="region of interest" description="Disordered" evidence="2">
    <location>
        <begin position="1"/>
        <end position="21"/>
    </location>
</feature>
<dbReference type="Proteomes" id="UP000214566">
    <property type="component" value="Unassembled WGS sequence"/>
</dbReference>
<dbReference type="CDD" id="cd02966">
    <property type="entry name" value="TlpA_like_family"/>
    <property type="match status" value="1"/>
</dbReference>
<feature type="domain" description="Thioredoxin" evidence="3">
    <location>
        <begin position="49"/>
        <end position="191"/>
    </location>
</feature>
<dbReference type="InterPro" id="IPR017937">
    <property type="entry name" value="Thioredoxin_CS"/>
</dbReference>
<proteinExistence type="predicted"/>
<dbReference type="InterPro" id="IPR006311">
    <property type="entry name" value="TAT_signal"/>
</dbReference>
<dbReference type="SUPFAM" id="SSF52833">
    <property type="entry name" value="Thioredoxin-like"/>
    <property type="match status" value="1"/>
</dbReference>
<keyword evidence="1" id="KW-0676">Redox-active center</keyword>
<name>A0A238D1J9_THIDL</name>
<dbReference type="Pfam" id="PF00578">
    <property type="entry name" value="AhpC-TSA"/>
    <property type="match status" value="1"/>
</dbReference>
<dbReference type="InterPro" id="IPR000866">
    <property type="entry name" value="AhpC/TSA"/>
</dbReference>
<evidence type="ECO:0000259" key="3">
    <source>
        <dbReference type="PROSITE" id="PS51352"/>
    </source>
</evidence>
<sequence>MARQPESRGAGTPPQGLADPSRRTLIRRVAGLGMAAGGLLAQPARADALRLGQPAPPLVLHTLDGRDIATRDLLGQVVIATFWATWCGPCREELPILSAYAKRHAAQGLQVLGFSLDAPADLPKVRDVAATLSFPIGLLGSAYAGAYGRVWRIPVSFTIDRAGKLADNGWDDEQPAWSEARLRRVVAPLLAGKA</sequence>
<protein>
    <recommendedName>
        <fullName evidence="3">Thioredoxin domain-containing protein</fullName>
    </recommendedName>
</protein>
<evidence type="ECO:0000256" key="2">
    <source>
        <dbReference type="SAM" id="MobiDB-lite"/>
    </source>
</evidence>
<evidence type="ECO:0000256" key="1">
    <source>
        <dbReference type="ARBA" id="ARBA00023284"/>
    </source>
</evidence>
<dbReference type="PROSITE" id="PS00194">
    <property type="entry name" value="THIOREDOXIN_1"/>
    <property type="match status" value="1"/>
</dbReference>
<dbReference type="PROSITE" id="PS51318">
    <property type="entry name" value="TAT"/>
    <property type="match status" value="1"/>
</dbReference>